<evidence type="ECO:0000313" key="3">
    <source>
        <dbReference type="Proteomes" id="UP000000305"/>
    </source>
</evidence>
<dbReference type="Pfam" id="PF20499">
    <property type="entry name" value="DUF6729"/>
    <property type="match status" value="1"/>
</dbReference>
<dbReference type="HOGENOM" id="CLU_017521_0_0_1"/>
<dbReference type="Proteomes" id="UP000000305">
    <property type="component" value="Unassembled WGS sequence"/>
</dbReference>
<name>E9H557_DAPPU</name>
<dbReference type="eggNOG" id="ENOG502QTNY">
    <property type="taxonomic scope" value="Eukaryota"/>
</dbReference>
<dbReference type="InterPro" id="IPR046616">
    <property type="entry name" value="DUF6729"/>
</dbReference>
<dbReference type="PANTHER" id="PTHR24401">
    <property type="entry name" value="SI:CH211-243P7.3-RELATED"/>
    <property type="match status" value="1"/>
</dbReference>
<dbReference type="InParanoid" id="E9H557"/>
<dbReference type="OrthoDB" id="8942218at2759"/>
<keyword evidence="3" id="KW-1185">Reference proteome</keyword>
<organism evidence="2 3">
    <name type="scientific">Daphnia pulex</name>
    <name type="common">Water flea</name>
    <dbReference type="NCBI Taxonomy" id="6669"/>
    <lineage>
        <taxon>Eukaryota</taxon>
        <taxon>Metazoa</taxon>
        <taxon>Ecdysozoa</taxon>
        <taxon>Arthropoda</taxon>
        <taxon>Crustacea</taxon>
        <taxon>Branchiopoda</taxon>
        <taxon>Diplostraca</taxon>
        <taxon>Cladocera</taxon>
        <taxon>Anomopoda</taxon>
        <taxon>Daphniidae</taxon>
        <taxon>Daphnia</taxon>
    </lineage>
</organism>
<protein>
    <recommendedName>
        <fullName evidence="1">DUF6729 domain-containing protein</fullName>
    </recommendedName>
</protein>
<evidence type="ECO:0000313" key="2">
    <source>
        <dbReference type="EMBL" id="EFX73072.1"/>
    </source>
</evidence>
<evidence type="ECO:0000259" key="1">
    <source>
        <dbReference type="Pfam" id="PF20499"/>
    </source>
</evidence>
<dbReference type="AlphaFoldDB" id="E9H557"/>
<dbReference type="OMA" id="VACIQDP"/>
<dbReference type="KEGG" id="dpx:DAPPUDRAFT_325574"/>
<gene>
    <name evidence="2" type="ORF">DAPPUDRAFT_325574</name>
</gene>
<proteinExistence type="predicted"/>
<sequence>MESPHRKTDFSQRLPLGWRETIDPNDWQWIGQHLFASKGVFVSDLKNWWHTPHPPGPSSNLPSFGSYFYKRLFLWMPRKIWLFDFKCPCCARQHSLTSKGLYRRVSSVIDIKNRHYLAAEYLECSSCKGTFISYEHRLMEQLTGDDKARFGIVLTRKIACDKSIVSLMRARTLGNSTTALCNDIHELQSEEWMRNTLIYLSDCQRHKNERARLNLTPAQYEAPPVFKTPPTQKWFLAVYVRDVWSRLETLKGSATSIYVSILKIDSTKKVTRKLQGTSADSVSWCTNVGNEKGEILLSILTNFESLSNLDKMAQGLIARYHSAGQPAPLVLYSDRDCCSSKFTTMFNLWDNLIILLDSWHFMRRLAFASTNESHPLYAIFMSRILTAIFELYSSDVALLKEAKCGELKLAGIRQPSQETVLKSITKQELARPCHTLGVPILRKNAFEILETEIKHIQCLQDPTVVLLYTKTGSIEKGRISLPVYRCARGTTSLESFHSQIKNFIPGTSANDVHFQAFLLDGIARWNTARKSASLDAPVSPLRSFDIALKNKLHQLSSSVMGVPVDPCYRPPSFSSGELLGVEHLYGENVSTLSLDVDKEIDEGIGEEETFLTPAEAEDLDPELDITCGSFVISQQSDDDTACDVSMDLKSIPGWNLVDKMATFLLESSSLAFKRKDADTFIQL</sequence>
<dbReference type="PhylomeDB" id="E9H557"/>
<dbReference type="EMBL" id="GL732593">
    <property type="protein sequence ID" value="EFX73072.1"/>
    <property type="molecule type" value="Genomic_DNA"/>
</dbReference>
<accession>E9H557</accession>
<reference evidence="2 3" key="1">
    <citation type="journal article" date="2011" name="Science">
        <title>The ecoresponsive genome of Daphnia pulex.</title>
        <authorList>
            <person name="Colbourne J.K."/>
            <person name="Pfrender M.E."/>
            <person name="Gilbert D."/>
            <person name="Thomas W.K."/>
            <person name="Tucker A."/>
            <person name="Oakley T.H."/>
            <person name="Tokishita S."/>
            <person name="Aerts A."/>
            <person name="Arnold G.J."/>
            <person name="Basu M.K."/>
            <person name="Bauer D.J."/>
            <person name="Caceres C.E."/>
            <person name="Carmel L."/>
            <person name="Casola C."/>
            <person name="Choi J.H."/>
            <person name="Detter J.C."/>
            <person name="Dong Q."/>
            <person name="Dusheyko S."/>
            <person name="Eads B.D."/>
            <person name="Frohlich T."/>
            <person name="Geiler-Samerotte K.A."/>
            <person name="Gerlach D."/>
            <person name="Hatcher P."/>
            <person name="Jogdeo S."/>
            <person name="Krijgsveld J."/>
            <person name="Kriventseva E.V."/>
            <person name="Kultz D."/>
            <person name="Laforsch C."/>
            <person name="Lindquist E."/>
            <person name="Lopez J."/>
            <person name="Manak J.R."/>
            <person name="Muller J."/>
            <person name="Pangilinan J."/>
            <person name="Patwardhan R.P."/>
            <person name="Pitluck S."/>
            <person name="Pritham E.J."/>
            <person name="Rechtsteiner A."/>
            <person name="Rho M."/>
            <person name="Rogozin I.B."/>
            <person name="Sakarya O."/>
            <person name="Salamov A."/>
            <person name="Schaack S."/>
            <person name="Shapiro H."/>
            <person name="Shiga Y."/>
            <person name="Skalitzky C."/>
            <person name="Smith Z."/>
            <person name="Souvorov A."/>
            <person name="Sung W."/>
            <person name="Tang Z."/>
            <person name="Tsuchiya D."/>
            <person name="Tu H."/>
            <person name="Vos H."/>
            <person name="Wang M."/>
            <person name="Wolf Y.I."/>
            <person name="Yamagata H."/>
            <person name="Yamada T."/>
            <person name="Ye Y."/>
            <person name="Shaw J.R."/>
            <person name="Andrews J."/>
            <person name="Crease T.J."/>
            <person name="Tang H."/>
            <person name="Lucas S.M."/>
            <person name="Robertson H.M."/>
            <person name="Bork P."/>
            <person name="Koonin E.V."/>
            <person name="Zdobnov E.M."/>
            <person name="Grigoriev I.V."/>
            <person name="Lynch M."/>
            <person name="Boore J.L."/>
        </authorList>
    </citation>
    <scope>NUCLEOTIDE SEQUENCE [LARGE SCALE GENOMIC DNA]</scope>
</reference>
<feature type="domain" description="DUF6729" evidence="1">
    <location>
        <begin position="18"/>
        <end position="244"/>
    </location>
</feature>
<dbReference type="PANTHER" id="PTHR24401:SF29">
    <property type="entry name" value="SI:CH211-243P7.3-RELATED"/>
    <property type="match status" value="1"/>
</dbReference>